<accession>A0A840PY87</accession>
<dbReference type="InterPro" id="IPR016177">
    <property type="entry name" value="DNA-bd_dom_sf"/>
</dbReference>
<gene>
    <name evidence="2" type="ORF">HNR36_002684</name>
</gene>
<dbReference type="Gene3D" id="3.90.75.20">
    <property type="match status" value="1"/>
</dbReference>
<dbReference type="SUPFAM" id="SSF54060">
    <property type="entry name" value="His-Me finger endonucleases"/>
    <property type="match status" value="1"/>
</dbReference>
<name>A0A840PY87_URETH</name>
<organism evidence="2 3">
    <name type="scientific">Ureibacillus thermosphaericus</name>
    <dbReference type="NCBI Taxonomy" id="51173"/>
    <lineage>
        <taxon>Bacteria</taxon>
        <taxon>Bacillati</taxon>
        <taxon>Bacillota</taxon>
        <taxon>Bacilli</taxon>
        <taxon>Bacillales</taxon>
        <taxon>Caryophanaceae</taxon>
        <taxon>Ureibacillus</taxon>
    </lineage>
</organism>
<dbReference type="InterPro" id="IPR003615">
    <property type="entry name" value="HNH_nuc"/>
</dbReference>
<dbReference type="SUPFAM" id="SSF54171">
    <property type="entry name" value="DNA-binding domain"/>
    <property type="match status" value="1"/>
</dbReference>
<dbReference type="AlphaFoldDB" id="A0A840PY87"/>
<sequence length="169" mass="19755">MKNNYKFYNDYVVIYANCKGETMEILIDKDDFDKVNEFSGTWSAKKDGNTHYAEIRNGKSFIKIHRLIMNYNGNKVIDHKNGNGLDNRKSNLRIVTHKVNSRNRKPSKNNKSGVTGVGYNKSSNKWEVQIKVDGKSKYLGLFNELQEAKEMRKVGEIVYWNILERQRNR</sequence>
<dbReference type="InterPro" id="IPR044925">
    <property type="entry name" value="His-Me_finger_sf"/>
</dbReference>
<comment type="caution">
    <text evidence="2">The sequence shown here is derived from an EMBL/GenBank/DDBJ whole genome shotgun (WGS) entry which is preliminary data.</text>
</comment>
<dbReference type="GO" id="GO:0003677">
    <property type="term" value="F:DNA binding"/>
    <property type="evidence" value="ECO:0007669"/>
    <property type="project" value="InterPro"/>
</dbReference>
<evidence type="ECO:0000259" key="1">
    <source>
        <dbReference type="Pfam" id="PF13392"/>
    </source>
</evidence>
<dbReference type="Pfam" id="PF13392">
    <property type="entry name" value="HNH_3"/>
    <property type="match status" value="1"/>
</dbReference>
<keyword evidence="3" id="KW-1185">Reference proteome</keyword>
<dbReference type="EMBL" id="JACHGZ010000044">
    <property type="protein sequence ID" value="MBB5150284.1"/>
    <property type="molecule type" value="Genomic_DNA"/>
</dbReference>
<dbReference type="RefSeq" id="WP_168412772.1">
    <property type="nucleotide sequence ID" value="NZ_JAAXPW010000041.1"/>
</dbReference>
<evidence type="ECO:0000313" key="2">
    <source>
        <dbReference type="EMBL" id="MBB5150284.1"/>
    </source>
</evidence>
<feature type="domain" description="HNH nuclease" evidence="1">
    <location>
        <begin position="65"/>
        <end position="102"/>
    </location>
</feature>
<protein>
    <recommendedName>
        <fullName evidence="1">HNH nuclease domain-containing protein</fullName>
    </recommendedName>
</protein>
<evidence type="ECO:0000313" key="3">
    <source>
        <dbReference type="Proteomes" id="UP000557217"/>
    </source>
</evidence>
<proteinExistence type="predicted"/>
<dbReference type="Proteomes" id="UP000557217">
    <property type="component" value="Unassembled WGS sequence"/>
</dbReference>
<reference evidence="2 3" key="1">
    <citation type="submission" date="2020-08" db="EMBL/GenBank/DDBJ databases">
        <title>Genomic Encyclopedia of Type Strains, Phase IV (KMG-IV): sequencing the most valuable type-strain genomes for metagenomic binning, comparative biology and taxonomic classification.</title>
        <authorList>
            <person name="Goeker M."/>
        </authorList>
    </citation>
    <scope>NUCLEOTIDE SEQUENCE [LARGE SCALE GENOMIC DNA]</scope>
    <source>
        <strain evidence="2 3">DSM 10633</strain>
    </source>
</reference>